<dbReference type="GO" id="GO:0005886">
    <property type="term" value="C:plasma membrane"/>
    <property type="evidence" value="ECO:0007669"/>
    <property type="project" value="UniProtKB-SubCell"/>
</dbReference>
<feature type="transmembrane region" description="Helical" evidence="6">
    <location>
        <begin position="101"/>
        <end position="127"/>
    </location>
</feature>
<feature type="transmembrane region" description="Helical" evidence="6">
    <location>
        <begin position="384"/>
        <end position="404"/>
    </location>
</feature>
<keyword evidence="5 6" id="KW-0472">Membrane</keyword>
<evidence type="ECO:0000256" key="6">
    <source>
        <dbReference type="SAM" id="Phobius"/>
    </source>
</evidence>
<proteinExistence type="predicted"/>
<sequence>MSGLLHRHRDFRLLWFGETTGKFGASVTGVAMPLIAISTLDASTFEIGLLGAAAWLPWLLIGLPVGVWVDRMARRPIMLAAAATSCALFLAVPLAHRAGLLSIGLLLTVTLATGVSAVFFQTAYTAYLPGILLPADQAEGNSKLHGSASAAQIAGVGAGGLIAQLAGAVNGMFVNAGTFLTSFVCLFRIRHREPESRPAPEERAERSLIGEIGEGLRLVAHDPWLRAFALFGGASNLGLVGLQSLQLVFLIRTVGVDEGLAGALIAGGAVGGVAGAFVSRRVSSRIGTARAFLLFEPGVSSLVLLIPLTTAGPGLSVFVCGSFAMSAGVVASNVIKSSFQQRYCPPQLLGRITASMQFVNYGTIPLGAVLAGALGSAFGVRPALWVMAAAISASGLILILSPVGRCRDLPTTVRPVAVSRAPRTVA</sequence>
<dbReference type="InterPro" id="IPR011701">
    <property type="entry name" value="MFS"/>
</dbReference>
<evidence type="ECO:0000313" key="8">
    <source>
        <dbReference type="Proteomes" id="UP000190037"/>
    </source>
</evidence>
<dbReference type="AlphaFoldDB" id="A0A1T3NSI1"/>
<dbReference type="Proteomes" id="UP000190037">
    <property type="component" value="Unassembled WGS sequence"/>
</dbReference>
<keyword evidence="2" id="KW-1003">Cell membrane</keyword>
<feature type="transmembrane region" description="Helical" evidence="6">
    <location>
        <begin position="172"/>
        <end position="189"/>
    </location>
</feature>
<protein>
    <submittedName>
        <fullName evidence="7">MFS transporter</fullName>
    </submittedName>
</protein>
<evidence type="ECO:0000256" key="5">
    <source>
        <dbReference type="ARBA" id="ARBA00023136"/>
    </source>
</evidence>
<gene>
    <name evidence="7" type="ORF">B4N89_01925</name>
</gene>
<keyword evidence="3 6" id="KW-0812">Transmembrane</keyword>
<dbReference type="OrthoDB" id="9815525at2"/>
<keyword evidence="8" id="KW-1185">Reference proteome</keyword>
<feature type="transmembrane region" description="Helical" evidence="6">
    <location>
        <begin position="315"/>
        <end position="335"/>
    </location>
</feature>
<evidence type="ECO:0000313" key="7">
    <source>
        <dbReference type="EMBL" id="OPC79863.1"/>
    </source>
</evidence>
<dbReference type="PANTHER" id="PTHR23513">
    <property type="entry name" value="INTEGRAL MEMBRANE EFFLUX PROTEIN-RELATED"/>
    <property type="match status" value="1"/>
</dbReference>
<feature type="transmembrane region" description="Helical" evidence="6">
    <location>
        <begin position="358"/>
        <end position="378"/>
    </location>
</feature>
<evidence type="ECO:0000256" key="2">
    <source>
        <dbReference type="ARBA" id="ARBA00022475"/>
    </source>
</evidence>
<comment type="caution">
    <text evidence="7">The sequence shown here is derived from an EMBL/GenBank/DDBJ whole genome shotgun (WGS) entry which is preliminary data.</text>
</comment>
<dbReference type="GO" id="GO:0022857">
    <property type="term" value="F:transmembrane transporter activity"/>
    <property type="evidence" value="ECO:0007669"/>
    <property type="project" value="InterPro"/>
</dbReference>
<dbReference type="CDD" id="cd06173">
    <property type="entry name" value="MFS_MefA_like"/>
    <property type="match status" value="1"/>
</dbReference>
<dbReference type="Pfam" id="PF07690">
    <property type="entry name" value="MFS_1"/>
    <property type="match status" value="1"/>
</dbReference>
<evidence type="ECO:0000256" key="1">
    <source>
        <dbReference type="ARBA" id="ARBA00004651"/>
    </source>
</evidence>
<feature type="transmembrane region" description="Helical" evidence="6">
    <location>
        <begin position="227"/>
        <end position="248"/>
    </location>
</feature>
<dbReference type="InterPro" id="IPR036259">
    <property type="entry name" value="MFS_trans_sf"/>
</dbReference>
<dbReference type="Gene3D" id="1.20.1250.20">
    <property type="entry name" value="MFS general substrate transporter like domains"/>
    <property type="match status" value="1"/>
</dbReference>
<evidence type="ECO:0000256" key="4">
    <source>
        <dbReference type="ARBA" id="ARBA00022989"/>
    </source>
</evidence>
<dbReference type="STRING" id="159449.B4N89_01925"/>
<dbReference type="SUPFAM" id="SSF103473">
    <property type="entry name" value="MFS general substrate transporter"/>
    <property type="match status" value="1"/>
</dbReference>
<feature type="transmembrane region" description="Helical" evidence="6">
    <location>
        <begin position="12"/>
        <end position="35"/>
    </location>
</feature>
<reference evidence="7 8" key="1">
    <citation type="submission" date="2017-03" db="EMBL/GenBank/DDBJ databases">
        <title>Draft genome sequence of Streptomyces scabrisporus NF3, endophyte isolated from Amphipterygium adstringens.</title>
        <authorList>
            <person name="Vazquez M."/>
            <person name="Ceapa C.D."/>
            <person name="Rodriguez Luna D."/>
            <person name="Sanchez Esquivel S."/>
        </authorList>
    </citation>
    <scope>NUCLEOTIDE SEQUENCE [LARGE SCALE GENOMIC DNA]</scope>
    <source>
        <strain evidence="7 8">NF3</strain>
    </source>
</reference>
<accession>A0A1T3NSI1</accession>
<evidence type="ECO:0000256" key="3">
    <source>
        <dbReference type="ARBA" id="ARBA00022692"/>
    </source>
</evidence>
<dbReference type="PANTHER" id="PTHR23513:SF6">
    <property type="entry name" value="MAJOR FACILITATOR SUPERFAMILY ASSOCIATED DOMAIN-CONTAINING PROTEIN"/>
    <property type="match status" value="1"/>
</dbReference>
<keyword evidence="4 6" id="KW-1133">Transmembrane helix</keyword>
<dbReference type="RefSeq" id="WP_078974132.1">
    <property type="nucleotide sequence ID" value="NZ_MWQN01000001.1"/>
</dbReference>
<dbReference type="EMBL" id="MWQN01000001">
    <property type="protein sequence ID" value="OPC79863.1"/>
    <property type="molecule type" value="Genomic_DNA"/>
</dbReference>
<name>A0A1T3NSI1_9ACTN</name>
<feature type="transmembrane region" description="Helical" evidence="6">
    <location>
        <begin position="291"/>
        <end position="309"/>
    </location>
</feature>
<organism evidence="7 8">
    <name type="scientific">Embleya scabrispora</name>
    <dbReference type="NCBI Taxonomy" id="159449"/>
    <lineage>
        <taxon>Bacteria</taxon>
        <taxon>Bacillati</taxon>
        <taxon>Actinomycetota</taxon>
        <taxon>Actinomycetes</taxon>
        <taxon>Kitasatosporales</taxon>
        <taxon>Streptomycetaceae</taxon>
        <taxon>Embleya</taxon>
    </lineage>
</organism>
<feature type="transmembrane region" description="Helical" evidence="6">
    <location>
        <begin position="260"/>
        <end position="279"/>
    </location>
</feature>
<comment type="subcellular location">
    <subcellularLocation>
        <location evidence="1">Cell membrane</location>
        <topology evidence="1">Multi-pass membrane protein</topology>
    </subcellularLocation>
</comment>
<feature type="transmembrane region" description="Helical" evidence="6">
    <location>
        <begin position="47"/>
        <end position="69"/>
    </location>
</feature>